<proteinExistence type="predicted"/>
<gene>
    <name evidence="1" type="ORF">FB465_0201</name>
</gene>
<protein>
    <submittedName>
        <fullName evidence="1">Uncharacterized protein</fullName>
    </submittedName>
</protein>
<reference evidence="1 2" key="1">
    <citation type="submission" date="2019-06" db="EMBL/GenBank/DDBJ databases">
        <title>Sequencing the genomes of 1000 actinobacteria strains.</title>
        <authorList>
            <person name="Klenk H.-P."/>
        </authorList>
    </citation>
    <scope>NUCLEOTIDE SEQUENCE [LARGE SCALE GENOMIC DNA]</scope>
    <source>
        <strain evidence="1 2">DSM 41649</strain>
    </source>
</reference>
<evidence type="ECO:0000313" key="2">
    <source>
        <dbReference type="Proteomes" id="UP000318416"/>
    </source>
</evidence>
<organism evidence="1 2">
    <name type="scientific">Kitasatospora atroaurantiaca</name>
    <dbReference type="NCBI Taxonomy" id="285545"/>
    <lineage>
        <taxon>Bacteria</taxon>
        <taxon>Bacillati</taxon>
        <taxon>Actinomycetota</taxon>
        <taxon>Actinomycetes</taxon>
        <taxon>Kitasatosporales</taxon>
        <taxon>Streptomycetaceae</taxon>
        <taxon>Kitasatospora</taxon>
    </lineage>
</organism>
<dbReference type="AlphaFoldDB" id="A0A561EI72"/>
<dbReference type="EMBL" id="VIVR01000001">
    <property type="protein sequence ID" value="TWE15311.1"/>
    <property type="molecule type" value="Genomic_DNA"/>
</dbReference>
<sequence>MRKLDTAELAAAQGTGPTLAAHRLLRDLPRTGRRRAVIRTRWHAPRRNC</sequence>
<evidence type="ECO:0000313" key="1">
    <source>
        <dbReference type="EMBL" id="TWE15311.1"/>
    </source>
</evidence>
<dbReference type="Proteomes" id="UP000318416">
    <property type="component" value="Unassembled WGS sequence"/>
</dbReference>
<name>A0A561EI72_9ACTN</name>
<dbReference type="RefSeq" id="WP_170290450.1">
    <property type="nucleotide sequence ID" value="NZ_BAAABR010000066.1"/>
</dbReference>
<keyword evidence="2" id="KW-1185">Reference proteome</keyword>
<accession>A0A561EI72</accession>
<comment type="caution">
    <text evidence="1">The sequence shown here is derived from an EMBL/GenBank/DDBJ whole genome shotgun (WGS) entry which is preliminary data.</text>
</comment>